<evidence type="ECO:0000313" key="2">
    <source>
        <dbReference type="Proteomes" id="UP000324758"/>
    </source>
</evidence>
<dbReference type="OrthoDB" id="9803573at2"/>
<dbReference type="EMBL" id="VSSS01000037">
    <property type="protein sequence ID" value="TYL92596.1"/>
    <property type="molecule type" value="Genomic_DNA"/>
</dbReference>
<accession>A0A5D3K8Z2</accession>
<dbReference type="RefSeq" id="WP_148774731.1">
    <property type="nucleotide sequence ID" value="NZ_VSSS01000037.1"/>
</dbReference>
<dbReference type="Proteomes" id="UP000324758">
    <property type="component" value="Unassembled WGS sequence"/>
</dbReference>
<organism evidence="1 2">
    <name type="scientific">Bradyrhizobium rifense</name>
    <dbReference type="NCBI Taxonomy" id="515499"/>
    <lineage>
        <taxon>Bacteria</taxon>
        <taxon>Pseudomonadati</taxon>
        <taxon>Pseudomonadota</taxon>
        <taxon>Alphaproteobacteria</taxon>
        <taxon>Hyphomicrobiales</taxon>
        <taxon>Nitrobacteraceae</taxon>
        <taxon>Bradyrhizobium</taxon>
    </lineage>
</organism>
<comment type="caution">
    <text evidence="1">The sequence shown here is derived from an EMBL/GenBank/DDBJ whole genome shotgun (WGS) entry which is preliminary data.</text>
</comment>
<keyword evidence="2" id="KW-1185">Reference proteome</keyword>
<gene>
    <name evidence="1" type="ORF">FXB40_24450</name>
</gene>
<reference evidence="1 2" key="1">
    <citation type="submission" date="2019-08" db="EMBL/GenBank/DDBJ databases">
        <title>Bradyrhizobium hipponensis sp. nov., a rhizobium isolated from a Lupinus angustifolius root nodule in Tunisia.</title>
        <authorList>
            <person name="Off K."/>
            <person name="Rejili M."/>
            <person name="Mars M."/>
            <person name="Brachmann A."/>
            <person name="Marin M."/>
        </authorList>
    </citation>
    <scope>NUCLEOTIDE SEQUENCE [LARGE SCALE GENOMIC DNA]</scope>
    <source>
        <strain evidence="1 2">CTAW71</strain>
    </source>
</reference>
<proteinExistence type="predicted"/>
<evidence type="ECO:0000313" key="1">
    <source>
        <dbReference type="EMBL" id="TYL92596.1"/>
    </source>
</evidence>
<dbReference type="Gene3D" id="1.10.238.260">
    <property type="match status" value="1"/>
</dbReference>
<name>A0A5D3K8Z2_9BRAD</name>
<protein>
    <submittedName>
        <fullName evidence="1">Uncharacterized protein</fullName>
    </submittedName>
</protein>
<dbReference type="AlphaFoldDB" id="A0A5D3K8Z2"/>
<sequence>MLGGRSHRIVIAKHSGFAAITSLLSELQLSVTAEQTETILARVRKHAIEHRSRLPGTVVAIWHDIHEGSLVKGA</sequence>